<feature type="transmembrane region" description="Helical" evidence="14">
    <location>
        <begin position="94"/>
        <end position="114"/>
    </location>
</feature>
<dbReference type="NCBIfam" id="TIGR00494">
    <property type="entry name" value="crcB"/>
    <property type="match status" value="1"/>
</dbReference>
<evidence type="ECO:0000256" key="6">
    <source>
        <dbReference type="ARBA" id="ARBA00022989"/>
    </source>
</evidence>
<comment type="function">
    <text evidence="13 14">Fluoride-specific ion channel. Important for reducing fluoride concentration in the cell, thus reducing its toxicity.</text>
</comment>
<keyword evidence="5 14" id="KW-0479">Metal-binding</keyword>
<organism evidence="15 16">
    <name type="scientific">Paenibacillus konkukensis</name>
    <dbReference type="NCBI Taxonomy" id="2020716"/>
    <lineage>
        <taxon>Bacteria</taxon>
        <taxon>Bacillati</taxon>
        <taxon>Bacillota</taxon>
        <taxon>Bacilli</taxon>
        <taxon>Bacillales</taxon>
        <taxon>Paenibacillaceae</taxon>
        <taxon>Paenibacillus</taxon>
    </lineage>
</organism>
<dbReference type="PANTHER" id="PTHR28259:SF16">
    <property type="entry name" value="FLUORIDE-SPECIFIC ION CHANNEL FLUC 2"/>
    <property type="match status" value="1"/>
</dbReference>
<evidence type="ECO:0000313" key="16">
    <source>
        <dbReference type="Proteomes" id="UP001057134"/>
    </source>
</evidence>
<evidence type="ECO:0000256" key="3">
    <source>
        <dbReference type="ARBA" id="ARBA00022475"/>
    </source>
</evidence>
<evidence type="ECO:0000256" key="9">
    <source>
        <dbReference type="ARBA" id="ARBA00023136"/>
    </source>
</evidence>
<keyword evidence="8 14" id="KW-0406">Ion transport</keyword>
<evidence type="ECO:0000256" key="10">
    <source>
        <dbReference type="ARBA" id="ARBA00023303"/>
    </source>
</evidence>
<evidence type="ECO:0000256" key="4">
    <source>
        <dbReference type="ARBA" id="ARBA00022692"/>
    </source>
</evidence>
<dbReference type="Proteomes" id="UP001057134">
    <property type="component" value="Chromosome"/>
</dbReference>
<keyword evidence="10 14" id="KW-0407">Ion channel</keyword>
<reference evidence="15" key="1">
    <citation type="submission" date="2018-02" db="EMBL/GenBank/DDBJ databases">
        <authorList>
            <person name="Kim S.-K."/>
            <person name="Jung H.-I."/>
            <person name="Lee S.-W."/>
        </authorList>
    </citation>
    <scope>NUCLEOTIDE SEQUENCE</scope>
    <source>
        <strain evidence="15">SK3146</strain>
    </source>
</reference>
<name>A0ABY4RIP2_9BACL</name>
<accession>A0ABY4RIP2</accession>
<evidence type="ECO:0000256" key="1">
    <source>
        <dbReference type="ARBA" id="ARBA00004651"/>
    </source>
</evidence>
<comment type="activity regulation">
    <text evidence="14">Na(+) is not transported, but it plays an essential structural role and its presence is essential for fluoride channel function.</text>
</comment>
<dbReference type="HAMAP" id="MF_00454">
    <property type="entry name" value="FluC"/>
    <property type="match status" value="1"/>
</dbReference>
<feature type="binding site" evidence="14">
    <location>
        <position position="74"/>
    </location>
    <ligand>
        <name>Na(+)</name>
        <dbReference type="ChEBI" id="CHEBI:29101"/>
        <note>structural</note>
    </ligand>
</feature>
<protein>
    <recommendedName>
        <fullName evidence="14">Fluoride-specific ion channel FluC</fullName>
    </recommendedName>
</protein>
<comment type="subcellular location">
    <subcellularLocation>
        <location evidence="1 14">Cell membrane</location>
        <topology evidence="1 14">Multi-pass membrane protein</topology>
    </subcellularLocation>
</comment>
<keyword evidence="16" id="KW-1185">Reference proteome</keyword>
<feature type="transmembrane region" description="Helical" evidence="14">
    <location>
        <begin position="63"/>
        <end position="82"/>
    </location>
</feature>
<keyword evidence="2 14" id="KW-0813">Transport</keyword>
<feature type="transmembrane region" description="Helical" evidence="14">
    <location>
        <begin position="39"/>
        <end position="57"/>
    </location>
</feature>
<evidence type="ECO:0000256" key="5">
    <source>
        <dbReference type="ARBA" id="ARBA00022723"/>
    </source>
</evidence>
<feature type="binding site" evidence="14">
    <location>
        <position position="71"/>
    </location>
    <ligand>
        <name>Na(+)</name>
        <dbReference type="ChEBI" id="CHEBI:29101"/>
        <note>structural</note>
    </ligand>
</feature>
<dbReference type="RefSeq" id="WP_249863685.1">
    <property type="nucleotide sequence ID" value="NZ_CP027059.1"/>
</dbReference>
<evidence type="ECO:0000256" key="14">
    <source>
        <dbReference type="HAMAP-Rule" id="MF_00454"/>
    </source>
</evidence>
<proteinExistence type="inferred from homology"/>
<evidence type="ECO:0000256" key="8">
    <source>
        <dbReference type="ARBA" id="ARBA00023065"/>
    </source>
</evidence>
<evidence type="ECO:0000256" key="11">
    <source>
        <dbReference type="ARBA" id="ARBA00035120"/>
    </source>
</evidence>
<comment type="catalytic activity">
    <reaction evidence="12">
        <text>fluoride(in) = fluoride(out)</text>
        <dbReference type="Rhea" id="RHEA:76159"/>
        <dbReference type="ChEBI" id="CHEBI:17051"/>
    </reaction>
    <physiologicalReaction direction="left-to-right" evidence="12">
        <dbReference type="Rhea" id="RHEA:76160"/>
    </physiologicalReaction>
</comment>
<keyword evidence="7 14" id="KW-0915">Sodium</keyword>
<dbReference type="PANTHER" id="PTHR28259">
    <property type="entry name" value="FLUORIDE EXPORT PROTEIN 1-RELATED"/>
    <property type="match status" value="1"/>
</dbReference>
<evidence type="ECO:0000256" key="7">
    <source>
        <dbReference type="ARBA" id="ARBA00023053"/>
    </source>
</evidence>
<dbReference type="Pfam" id="PF02537">
    <property type="entry name" value="CRCB"/>
    <property type="match status" value="1"/>
</dbReference>
<dbReference type="InterPro" id="IPR003691">
    <property type="entry name" value="FluC"/>
</dbReference>
<comment type="similarity">
    <text evidence="11 14">Belongs to the fluoride channel Fluc/FEX (TC 1.A.43) family.</text>
</comment>
<gene>
    <name evidence="15" type="primary">crcB_1</name>
    <name evidence="14" type="synonym">crcB</name>
    <name evidence="14" type="synonym">fluC</name>
    <name evidence="15" type="ORF">SK3146_00605</name>
</gene>
<dbReference type="EMBL" id="CP027059">
    <property type="protein sequence ID" value="UQZ81449.1"/>
    <property type="molecule type" value="Genomic_DNA"/>
</dbReference>
<evidence type="ECO:0000256" key="12">
    <source>
        <dbReference type="ARBA" id="ARBA00035585"/>
    </source>
</evidence>
<evidence type="ECO:0000256" key="13">
    <source>
        <dbReference type="ARBA" id="ARBA00049940"/>
    </source>
</evidence>
<evidence type="ECO:0000256" key="2">
    <source>
        <dbReference type="ARBA" id="ARBA00022448"/>
    </source>
</evidence>
<keyword evidence="4 14" id="KW-0812">Transmembrane</keyword>
<reference evidence="15" key="2">
    <citation type="journal article" date="2021" name="J Anim Sci Technol">
        <title>Complete genome sequence of Paenibacillus konkukensis sp. nov. SK3146 as a potential probiotic strain.</title>
        <authorList>
            <person name="Jung H.I."/>
            <person name="Park S."/>
            <person name="Niu K.M."/>
            <person name="Lee S.W."/>
            <person name="Kothari D."/>
            <person name="Yi K.J."/>
            <person name="Kim S.K."/>
        </authorList>
    </citation>
    <scope>NUCLEOTIDE SEQUENCE</scope>
    <source>
        <strain evidence="15">SK3146</strain>
    </source>
</reference>
<evidence type="ECO:0000313" key="15">
    <source>
        <dbReference type="EMBL" id="UQZ81449.1"/>
    </source>
</evidence>
<feature type="transmembrane region" description="Helical" evidence="14">
    <location>
        <begin position="6"/>
        <end position="27"/>
    </location>
</feature>
<dbReference type="NCBIfam" id="NF010801">
    <property type="entry name" value="PRK14205.1"/>
    <property type="match status" value="1"/>
</dbReference>
<sequence>MTINLLLVAIGGFLGACARYGFSTWFNKRYPAILPRATLLINLSGSFLLGLLAGAAWGDAVYLLIGTGFMGAYTTFSTFNVENIQLVRNKEWKALLIYVAASYVLGLLLAYAGISVGMTMKG</sequence>
<keyword evidence="6 14" id="KW-1133">Transmembrane helix</keyword>
<keyword evidence="3 14" id="KW-1003">Cell membrane</keyword>
<keyword evidence="9 14" id="KW-0472">Membrane</keyword>